<comment type="similarity">
    <text evidence="1">Belongs to the class-I aminoacyl-tRNA synthetase family.</text>
</comment>
<reference evidence="2 3" key="1">
    <citation type="submission" date="2014-03" db="EMBL/GenBank/DDBJ databases">
        <title>Draft genome of the hookworm Oesophagostomum dentatum.</title>
        <authorList>
            <person name="Mitreva M."/>
        </authorList>
    </citation>
    <scope>NUCLEOTIDE SEQUENCE [LARGE SCALE GENOMIC DNA]</scope>
    <source>
        <strain evidence="2 3">OD-Hann</strain>
    </source>
</reference>
<evidence type="ECO:0000313" key="3">
    <source>
        <dbReference type="Proteomes" id="UP000053660"/>
    </source>
</evidence>
<dbReference type="EMBL" id="KN610398">
    <property type="protein sequence ID" value="KHJ77807.1"/>
    <property type="molecule type" value="Genomic_DNA"/>
</dbReference>
<dbReference type="Gene3D" id="3.40.50.620">
    <property type="entry name" value="HUPs"/>
    <property type="match status" value="1"/>
</dbReference>
<dbReference type="SUPFAM" id="SSF52374">
    <property type="entry name" value="Nucleotidylyl transferase"/>
    <property type="match status" value="1"/>
</dbReference>
<keyword evidence="3" id="KW-1185">Reference proteome</keyword>
<protein>
    <recommendedName>
        <fullName evidence="4">Leucine--tRNA ligase</fullName>
    </recommendedName>
</protein>
<dbReference type="InterPro" id="IPR004493">
    <property type="entry name" value="Leu-tRNA-synth_Ia_arc/euk"/>
</dbReference>
<dbReference type="GO" id="GO:0005524">
    <property type="term" value="F:ATP binding"/>
    <property type="evidence" value="ECO:0007669"/>
    <property type="project" value="InterPro"/>
</dbReference>
<dbReference type="OrthoDB" id="10249672at2759"/>
<evidence type="ECO:0008006" key="4">
    <source>
        <dbReference type="Google" id="ProtNLM"/>
    </source>
</evidence>
<evidence type="ECO:0000256" key="1">
    <source>
        <dbReference type="ARBA" id="ARBA00005594"/>
    </source>
</evidence>
<organism evidence="2 3">
    <name type="scientific">Oesophagostomum dentatum</name>
    <name type="common">Nodular worm</name>
    <dbReference type="NCBI Taxonomy" id="61180"/>
    <lineage>
        <taxon>Eukaryota</taxon>
        <taxon>Metazoa</taxon>
        <taxon>Ecdysozoa</taxon>
        <taxon>Nematoda</taxon>
        <taxon>Chromadorea</taxon>
        <taxon>Rhabditida</taxon>
        <taxon>Rhabditina</taxon>
        <taxon>Rhabditomorpha</taxon>
        <taxon>Strongyloidea</taxon>
        <taxon>Strongylidae</taxon>
        <taxon>Oesophagostomum</taxon>
    </lineage>
</organism>
<dbReference type="PANTHER" id="PTHR45794:SF1">
    <property type="entry name" value="LEUCINE--TRNA LIGASE, CYTOPLASMIC"/>
    <property type="match status" value="1"/>
</dbReference>
<dbReference type="Proteomes" id="UP000053660">
    <property type="component" value="Unassembled WGS sequence"/>
</dbReference>
<dbReference type="PANTHER" id="PTHR45794">
    <property type="entry name" value="LEUCYL-TRNA SYNTHETASE"/>
    <property type="match status" value="1"/>
</dbReference>
<proteinExistence type="inferred from homology"/>
<dbReference type="AlphaFoldDB" id="A0A0B1S2T3"/>
<dbReference type="GO" id="GO:0004823">
    <property type="term" value="F:leucine-tRNA ligase activity"/>
    <property type="evidence" value="ECO:0007669"/>
    <property type="project" value="InterPro"/>
</dbReference>
<accession>A0A0B1S2T3</accession>
<sequence length="92" mass="10703">MGPRSRHSKEIGLFQILCHSPYPHMNGSLHLGHTFTLSKCEFALGYQRLIAERRLFPFGFQVRINWEGKRRISAIPTPVSRTFHRDVCFTAF</sequence>
<gene>
    <name evidence="2" type="ORF">OESDEN_22573</name>
</gene>
<name>A0A0B1S2T3_OESDE</name>
<evidence type="ECO:0000313" key="2">
    <source>
        <dbReference type="EMBL" id="KHJ77807.1"/>
    </source>
</evidence>
<dbReference type="GO" id="GO:0006429">
    <property type="term" value="P:leucyl-tRNA aminoacylation"/>
    <property type="evidence" value="ECO:0007669"/>
    <property type="project" value="InterPro"/>
</dbReference>
<dbReference type="InterPro" id="IPR014729">
    <property type="entry name" value="Rossmann-like_a/b/a_fold"/>
</dbReference>